<keyword evidence="2" id="KW-0805">Transcription regulation</keyword>
<dbReference type="GO" id="GO:0006352">
    <property type="term" value="P:DNA-templated transcription initiation"/>
    <property type="evidence" value="ECO:0007669"/>
    <property type="project" value="InterPro"/>
</dbReference>
<dbReference type="SUPFAM" id="SSF88946">
    <property type="entry name" value="Sigma2 domain of RNA polymerase sigma factors"/>
    <property type="match status" value="1"/>
</dbReference>
<evidence type="ECO:0000256" key="1">
    <source>
        <dbReference type="ARBA" id="ARBA00010641"/>
    </source>
</evidence>
<evidence type="ECO:0000256" key="3">
    <source>
        <dbReference type="ARBA" id="ARBA00023082"/>
    </source>
</evidence>
<evidence type="ECO:0000259" key="5">
    <source>
        <dbReference type="Pfam" id="PF04542"/>
    </source>
</evidence>
<dbReference type="KEGG" id="pns:A9D12_03360"/>
<dbReference type="Pfam" id="PF04542">
    <property type="entry name" value="Sigma70_r2"/>
    <property type="match status" value="1"/>
</dbReference>
<gene>
    <name evidence="7" type="ORF">A9D12_03360</name>
</gene>
<dbReference type="InterPro" id="IPR013249">
    <property type="entry name" value="RNA_pol_sigma70_r4_t2"/>
</dbReference>
<dbReference type="Gene3D" id="1.10.1740.10">
    <property type="match status" value="1"/>
</dbReference>
<dbReference type="InterPro" id="IPR007627">
    <property type="entry name" value="RNA_pol_sigma70_r2"/>
</dbReference>
<feature type="domain" description="RNA polymerase sigma-70 region 2" evidence="5">
    <location>
        <begin position="28"/>
        <end position="89"/>
    </location>
</feature>
<dbReference type="InterPro" id="IPR014284">
    <property type="entry name" value="RNA_pol_sigma-70_dom"/>
</dbReference>
<dbReference type="EMBL" id="CP016033">
    <property type="protein sequence ID" value="ANK14062.1"/>
    <property type="molecule type" value="Genomic_DNA"/>
</dbReference>
<reference evidence="7 8" key="1">
    <citation type="submission" date="2016-05" db="EMBL/GenBank/DDBJ databases">
        <title>Compelete Genome Sequence of Bacteriochlorophyll-Synthesizing Bacterium Porphyrobacter neustonensis DSM 9434.</title>
        <authorList>
            <person name="Shi X.-L."/>
            <person name="Wu Y.-H."/>
            <person name="Cheng H."/>
            <person name="Xu L."/>
            <person name="Zhang X.-Q."/>
            <person name="Wang C.-S."/>
            <person name="Xu X.-W."/>
        </authorList>
    </citation>
    <scope>NUCLEOTIDE SEQUENCE [LARGE SCALE GENOMIC DNA]</scope>
    <source>
        <strain evidence="7 8">DSM 9434</strain>
    </source>
</reference>
<dbReference type="InterPro" id="IPR013325">
    <property type="entry name" value="RNA_pol_sigma_r2"/>
</dbReference>
<dbReference type="CDD" id="cd06171">
    <property type="entry name" value="Sigma70_r4"/>
    <property type="match status" value="1"/>
</dbReference>
<evidence type="ECO:0000256" key="2">
    <source>
        <dbReference type="ARBA" id="ARBA00023015"/>
    </source>
</evidence>
<evidence type="ECO:0000259" key="6">
    <source>
        <dbReference type="Pfam" id="PF08281"/>
    </source>
</evidence>
<dbReference type="Proteomes" id="UP000078263">
    <property type="component" value="Chromosome"/>
</dbReference>
<evidence type="ECO:0000256" key="4">
    <source>
        <dbReference type="ARBA" id="ARBA00023163"/>
    </source>
</evidence>
<evidence type="ECO:0000313" key="8">
    <source>
        <dbReference type="Proteomes" id="UP000078263"/>
    </source>
</evidence>
<dbReference type="SUPFAM" id="SSF88659">
    <property type="entry name" value="Sigma3 and sigma4 domains of RNA polymerase sigma factors"/>
    <property type="match status" value="1"/>
</dbReference>
<dbReference type="InterPro" id="IPR039425">
    <property type="entry name" value="RNA_pol_sigma-70-like"/>
</dbReference>
<protein>
    <submittedName>
        <fullName evidence="7">RNA polymerase subunit sigma-70</fullName>
    </submittedName>
</protein>
<accession>A0A192D871</accession>
<dbReference type="OrthoDB" id="9803470at2"/>
<dbReference type="Gene3D" id="1.10.10.10">
    <property type="entry name" value="Winged helix-like DNA-binding domain superfamily/Winged helix DNA-binding domain"/>
    <property type="match status" value="1"/>
</dbReference>
<name>A0A192D871_9SPHN</name>
<dbReference type="PANTHER" id="PTHR43133:SF25">
    <property type="entry name" value="RNA POLYMERASE SIGMA FACTOR RFAY-RELATED"/>
    <property type="match status" value="1"/>
</dbReference>
<dbReference type="GO" id="GO:0003677">
    <property type="term" value="F:DNA binding"/>
    <property type="evidence" value="ECO:0007669"/>
    <property type="project" value="InterPro"/>
</dbReference>
<dbReference type="NCBIfam" id="TIGR02937">
    <property type="entry name" value="sigma70-ECF"/>
    <property type="match status" value="1"/>
</dbReference>
<dbReference type="InterPro" id="IPR036388">
    <property type="entry name" value="WH-like_DNA-bd_sf"/>
</dbReference>
<keyword evidence="3" id="KW-0731">Sigma factor</keyword>
<evidence type="ECO:0000313" key="7">
    <source>
        <dbReference type="EMBL" id="ANK14062.1"/>
    </source>
</evidence>
<dbReference type="STRING" id="1112.A9D12_03360"/>
<dbReference type="GO" id="GO:0016987">
    <property type="term" value="F:sigma factor activity"/>
    <property type="evidence" value="ECO:0007669"/>
    <property type="project" value="UniProtKB-KW"/>
</dbReference>
<feature type="domain" description="RNA polymerase sigma factor 70 region 4 type 2" evidence="6">
    <location>
        <begin position="118"/>
        <end position="168"/>
    </location>
</feature>
<dbReference type="RefSeq" id="WP_068353566.1">
    <property type="nucleotide sequence ID" value="NZ_CP016033.1"/>
</dbReference>
<dbReference type="AlphaFoldDB" id="A0A192D871"/>
<sequence>MPEPDAEPHAEPLSPEDLDAFKSQMVALIPALRAFARGLCRDRVLADDLVQEAMMRAWASRHTYQTGTNFRAWMFMILRNHYFSGSKKRARYTVWDPEAAERILVQDATQESGLHVDDVMRAIHRLPEQQREILLLVAGAGLSYEEAAEVTGANIGTVKSRLNRGRAAVKAIIDGSNASAAA</sequence>
<comment type="similarity">
    <text evidence="1">Belongs to the sigma-70 factor family. ECF subfamily.</text>
</comment>
<organism evidence="7 8">
    <name type="scientific">Erythrobacter neustonensis</name>
    <dbReference type="NCBI Taxonomy" id="1112"/>
    <lineage>
        <taxon>Bacteria</taxon>
        <taxon>Pseudomonadati</taxon>
        <taxon>Pseudomonadota</taxon>
        <taxon>Alphaproteobacteria</taxon>
        <taxon>Sphingomonadales</taxon>
        <taxon>Erythrobacteraceae</taxon>
        <taxon>Erythrobacter/Porphyrobacter group</taxon>
        <taxon>Erythrobacter</taxon>
    </lineage>
</organism>
<proteinExistence type="inferred from homology"/>
<dbReference type="PANTHER" id="PTHR43133">
    <property type="entry name" value="RNA POLYMERASE ECF-TYPE SIGMA FACTO"/>
    <property type="match status" value="1"/>
</dbReference>
<dbReference type="Pfam" id="PF08281">
    <property type="entry name" value="Sigma70_r4_2"/>
    <property type="match status" value="1"/>
</dbReference>
<keyword evidence="4" id="KW-0804">Transcription</keyword>
<keyword evidence="8" id="KW-1185">Reference proteome</keyword>
<dbReference type="InterPro" id="IPR013324">
    <property type="entry name" value="RNA_pol_sigma_r3/r4-like"/>
</dbReference>